<evidence type="ECO:0000256" key="3">
    <source>
        <dbReference type="ARBA" id="ARBA00022801"/>
    </source>
</evidence>
<organism evidence="7 8">
    <name type="scientific">Trichuris muris</name>
    <name type="common">Mouse whipworm</name>
    <dbReference type="NCBI Taxonomy" id="70415"/>
    <lineage>
        <taxon>Eukaryota</taxon>
        <taxon>Metazoa</taxon>
        <taxon>Ecdysozoa</taxon>
        <taxon>Nematoda</taxon>
        <taxon>Enoplea</taxon>
        <taxon>Dorylaimia</taxon>
        <taxon>Trichinellida</taxon>
        <taxon>Trichuridae</taxon>
        <taxon>Trichuris</taxon>
    </lineage>
</organism>
<accession>A0A5S6Q871</accession>
<dbReference type="InterPro" id="IPR029021">
    <property type="entry name" value="Prot-tyrosine_phosphatase-like"/>
</dbReference>
<keyword evidence="7" id="KW-1185">Reference proteome</keyword>
<feature type="domain" description="Tyrosine specific protein phosphatases" evidence="6">
    <location>
        <begin position="169"/>
        <end position="226"/>
    </location>
</feature>
<proteinExistence type="inferred from homology"/>
<keyword evidence="3" id="KW-0378">Hydrolase</keyword>
<dbReference type="FunFam" id="3.90.190.10:FF:000208">
    <property type="entry name" value="Vh5 dual specificity phosphatase, putative"/>
    <property type="match status" value="1"/>
</dbReference>
<keyword evidence="4" id="KW-0904">Protein phosphatase</keyword>
<name>A0A5S6Q871_TRIMR</name>
<dbReference type="InterPro" id="IPR016130">
    <property type="entry name" value="Tyr_Pase_AS"/>
</dbReference>
<dbReference type="PANTHER" id="PTHR10159">
    <property type="entry name" value="DUAL SPECIFICITY PROTEIN PHOSPHATASE"/>
    <property type="match status" value="1"/>
</dbReference>
<protein>
    <recommendedName>
        <fullName evidence="2">protein-tyrosine-phosphatase</fullName>
        <ecNumber evidence="2">3.1.3.48</ecNumber>
    </recommendedName>
</protein>
<dbReference type="GO" id="GO:0033550">
    <property type="term" value="F:MAP kinase tyrosine phosphatase activity"/>
    <property type="evidence" value="ECO:0007669"/>
    <property type="project" value="TreeGrafter"/>
</dbReference>
<evidence type="ECO:0000313" key="7">
    <source>
        <dbReference type="Proteomes" id="UP000046395"/>
    </source>
</evidence>
<dbReference type="EC" id="3.1.3.48" evidence="2"/>
<dbReference type="SMART" id="SM00195">
    <property type="entry name" value="DSPc"/>
    <property type="match status" value="1"/>
</dbReference>
<evidence type="ECO:0000256" key="2">
    <source>
        <dbReference type="ARBA" id="ARBA00013064"/>
    </source>
</evidence>
<dbReference type="InterPro" id="IPR000387">
    <property type="entry name" value="Tyr_Pase_dom"/>
</dbReference>
<dbReference type="PROSITE" id="PS50056">
    <property type="entry name" value="TYR_PHOSPHATASE_2"/>
    <property type="match status" value="1"/>
</dbReference>
<dbReference type="CDD" id="cd14568">
    <property type="entry name" value="DSP_MKP_classIII"/>
    <property type="match status" value="1"/>
</dbReference>
<dbReference type="PANTHER" id="PTHR10159:SF533">
    <property type="entry name" value="TYROSINE-PROTEIN PHOSPHATASE VHP-1"/>
    <property type="match status" value="1"/>
</dbReference>
<dbReference type="Gene3D" id="3.90.190.10">
    <property type="entry name" value="Protein tyrosine phosphatase superfamily"/>
    <property type="match status" value="1"/>
</dbReference>
<evidence type="ECO:0000256" key="1">
    <source>
        <dbReference type="ARBA" id="ARBA00008601"/>
    </source>
</evidence>
<dbReference type="InterPro" id="IPR020422">
    <property type="entry name" value="TYR_PHOSPHATASE_DUAL_dom"/>
</dbReference>
<dbReference type="PROSITE" id="PS50054">
    <property type="entry name" value="TYR_PHOSPHATASE_DUAL"/>
    <property type="match status" value="1"/>
</dbReference>
<comment type="similarity">
    <text evidence="1">Belongs to the protein-tyrosine phosphatase family. Non-receptor class dual specificity subfamily.</text>
</comment>
<evidence type="ECO:0000256" key="4">
    <source>
        <dbReference type="ARBA" id="ARBA00022912"/>
    </source>
</evidence>
<dbReference type="Pfam" id="PF00782">
    <property type="entry name" value="DSPc"/>
    <property type="match status" value="1"/>
</dbReference>
<dbReference type="WBParaSite" id="TMUE_1000003414.1">
    <property type="protein sequence ID" value="TMUE_1000003414.1"/>
    <property type="gene ID" value="WBGene00285289"/>
</dbReference>
<sequence>MVTSSNIPYRCLPWAPGARVRIALAIGSRRSTSSESGTFPVRDGLTPFRVDRRSGGLMNVPTRFCRRVTSTNDGDVVKDEAESKSWSPSASLSQPCLPVSNVGPTKILPFLYLGSQQDAMDQELLKKNRIDYVLNMSVASPKPEFLQEEHFLRIPVNDSYSEKLLPYFDQAFRFVDNVRNMNANVLVHCLAGISRSPTLVIACVMRYLRMSSEEAYRYVKDKRPTISPNFNFLGQLLEFEKNLKSISLADDNGDGHFVGLPPFTSSVGQSKECRSGLRAKFGTLRTGCTSKELTGSVGTMEDTRVDSARSRTATRKDATSQAGAHLLALFFD</sequence>
<dbReference type="SUPFAM" id="SSF52799">
    <property type="entry name" value="(Phosphotyrosine protein) phosphatases II"/>
    <property type="match status" value="1"/>
</dbReference>
<dbReference type="GO" id="GO:0008330">
    <property type="term" value="F:protein tyrosine/threonine phosphatase activity"/>
    <property type="evidence" value="ECO:0007669"/>
    <property type="project" value="TreeGrafter"/>
</dbReference>
<feature type="domain" description="Tyrosine-protein phosphatase" evidence="5">
    <location>
        <begin position="103"/>
        <end position="245"/>
    </location>
</feature>
<dbReference type="PROSITE" id="PS00383">
    <property type="entry name" value="TYR_PHOSPHATASE_1"/>
    <property type="match status" value="1"/>
</dbReference>
<dbReference type="GO" id="GO:0005737">
    <property type="term" value="C:cytoplasm"/>
    <property type="evidence" value="ECO:0007669"/>
    <property type="project" value="TreeGrafter"/>
</dbReference>
<dbReference type="Proteomes" id="UP000046395">
    <property type="component" value="Unassembled WGS sequence"/>
</dbReference>
<evidence type="ECO:0000313" key="8">
    <source>
        <dbReference type="WBParaSite" id="TMUE_1000003414.1"/>
    </source>
</evidence>
<dbReference type="GO" id="GO:0017017">
    <property type="term" value="F:MAP kinase tyrosine/serine/threonine phosphatase activity"/>
    <property type="evidence" value="ECO:0007669"/>
    <property type="project" value="TreeGrafter"/>
</dbReference>
<dbReference type="STRING" id="70415.A0A5S6Q871"/>
<evidence type="ECO:0000259" key="6">
    <source>
        <dbReference type="PROSITE" id="PS50056"/>
    </source>
</evidence>
<reference evidence="8" key="1">
    <citation type="submission" date="2019-12" db="UniProtKB">
        <authorList>
            <consortium name="WormBaseParasite"/>
        </authorList>
    </citation>
    <scope>IDENTIFICATION</scope>
</reference>
<dbReference type="AlphaFoldDB" id="A0A5S6Q871"/>
<dbReference type="GO" id="GO:0043409">
    <property type="term" value="P:negative regulation of MAPK cascade"/>
    <property type="evidence" value="ECO:0007669"/>
    <property type="project" value="TreeGrafter"/>
</dbReference>
<evidence type="ECO:0000259" key="5">
    <source>
        <dbReference type="PROSITE" id="PS50054"/>
    </source>
</evidence>
<dbReference type="InterPro" id="IPR000340">
    <property type="entry name" value="Dual-sp_phosphatase_cat-dom"/>
</dbReference>